<dbReference type="CDD" id="cd02414">
    <property type="entry name" value="KH-II_Jag"/>
    <property type="match status" value="1"/>
</dbReference>
<dbReference type="SMART" id="SM01245">
    <property type="entry name" value="Jag_N"/>
    <property type="match status" value="1"/>
</dbReference>
<dbReference type="InterPro" id="IPR038247">
    <property type="entry name" value="Jag_N_dom_sf"/>
</dbReference>
<dbReference type="SUPFAM" id="SSF82708">
    <property type="entry name" value="R3H domain"/>
    <property type="match status" value="1"/>
</dbReference>
<comment type="caution">
    <text evidence="8">The sequence shown here is derived from an EMBL/GenBank/DDBJ whole genome shotgun (WGS) entry which is preliminary data.</text>
</comment>
<dbReference type="Gene3D" id="3.30.300.20">
    <property type="match status" value="1"/>
</dbReference>
<dbReference type="CDD" id="cd02644">
    <property type="entry name" value="R3H_jag"/>
    <property type="match status" value="1"/>
</dbReference>
<comment type="similarity">
    <text evidence="6">Belongs to the KhpB RNA-binding protein family.</text>
</comment>
<evidence type="ECO:0000256" key="6">
    <source>
        <dbReference type="HAMAP-Rule" id="MF_00867"/>
    </source>
</evidence>
<dbReference type="GO" id="GO:0009252">
    <property type="term" value="P:peptidoglycan biosynthetic process"/>
    <property type="evidence" value="ECO:0007669"/>
    <property type="project" value="UniProtKB-UniRule"/>
</dbReference>
<comment type="function">
    <text evidence="6">A probable RNA chaperone. Forms a complex with KhpA which binds to cellular RNA and controls its expression. Plays a role in peptidoglycan (PG) homeostasis and cell length regulation.</text>
</comment>
<evidence type="ECO:0000256" key="3">
    <source>
        <dbReference type="ARBA" id="ARBA00022960"/>
    </source>
</evidence>
<dbReference type="InterPro" id="IPR034079">
    <property type="entry name" value="R3H_KhpB"/>
</dbReference>
<keyword evidence="3 6" id="KW-0133">Cell shape</keyword>
<dbReference type="Gene3D" id="3.30.30.80">
    <property type="entry name" value="probable RNA-binding protein from clostridium symbiosum atcc 14940"/>
    <property type="match status" value="1"/>
</dbReference>
<dbReference type="InterPro" id="IPR032782">
    <property type="entry name" value="KhpB_N"/>
</dbReference>
<gene>
    <name evidence="6" type="primary">khpB</name>
    <name evidence="6" type="synonym">eloR</name>
    <name evidence="8" type="ORF">FPZ44_18915</name>
</gene>
<dbReference type="EMBL" id="VNJK01000002">
    <property type="protein sequence ID" value="TVX89819.1"/>
    <property type="molecule type" value="Genomic_DNA"/>
</dbReference>
<keyword evidence="1 6" id="KW-0963">Cytoplasm</keyword>
<dbReference type="PANTHER" id="PTHR35800:SF1">
    <property type="entry name" value="RNA-BINDING PROTEIN KHPB"/>
    <property type="match status" value="1"/>
</dbReference>
<dbReference type="RefSeq" id="WP_144992671.1">
    <property type="nucleotide sequence ID" value="NZ_VNJK01000002.1"/>
</dbReference>
<dbReference type="Gene3D" id="3.30.1370.50">
    <property type="entry name" value="R3H-like domain"/>
    <property type="match status" value="1"/>
</dbReference>
<evidence type="ECO:0000256" key="1">
    <source>
        <dbReference type="ARBA" id="ARBA00022490"/>
    </source>
</evidence>
<feature type="region of interest" description="Jag_N domain" evidence="6">
    <location>
        <begin position="5"/>
        <end position="55"/>
    </location>
</feature>
<dbReference type="Pfam" id="PF01424">
    <property type="entry name" value="R3H"/>
    <property type="match status" value="1"/>
</dbReference>
<keyword evidence="5 6" id="KW-0961">Cell wall biogenesis/degradation</keyword>
<evidence type="ECO:0000313" key="8">
    <source>
        <dbReference type="EMBL" id="TVX89819.1"/>
    </source>
</evidence>
<dbReference type="Pfam" id="PF14804">
    <property type="entry name" value="Jag_N"/>
    <property type="match status" value="1"/>
</dbReference>
<sequence>MKTLIVSGKTIEHAIQKGLAELGVTQDRVQVRILEQPSKGFFGLIGTKPAKVELTVEEAAAQTEDKPLAAESQSEVGKASISSAVQAVPEEALSDSAQSEEKTVRASVQDQTAGIEEAKQFVLDVTQSMGLEVEIAIVKRKDTVVFDISGSDLGLIIGRRGQTLDSLQYLANLVANRYSEQHVRLVLDAEQFRDRRKQTLESLADRLATKTVRTHKEMILEPMTPQERKIIHAKLQDHPKVKTYSKGEEPNRRIVIALKTQ</sequence>
<dbReference type="GO" id="GO:0071555">
    <property type="term" value="P:cell wall organization"/>
    <property type="evidence" value="ECO:0007669"/>
    <property type="project" value="UniProtKB-KW"/>
</dbReference>
<evidence type="ECO:0000256" key="2">
    <source>
        <dbReference type="ARBA" id="ARBA00022884"/>
    </source>
</evidence>
<comment type="subcellular location">
    <subcellularLocation>
        <location evidence="6">Cytoplasm</location>
    </subcellularLocation>
</comment>
<keyword evidence="2 6" id="KW-0694">RNA-binding</keyword>
<name>A0A559IQA2_9BACL</name>
<dbReference type="GO" id="GO:0008360">
    <property type="term" value="P:regulation of cell shape"/>
    <property type="evidence" value="ECO:0007669"/>
    <property type="project" value="UniProtKB-KW"/>
</dbReference>
<dbReference type="HAMAP" id="MF_00867">
    <property type="entry name" value="KhpB"/>
    <property type="match status" value="1"/>
</dbReference>
<dbReference type="Pfam" id="PF13083">
    <property type="entry name" value="KH_KhpA-B"/>
    <property type="match status" value="1"/>
</dbReference>
<keyword evidence="4 6" id="KW-0143">Chaperone</keyword>
<reference evidence="8 9" key="1">
    <citation type="submission" date="2019-07" db="EMBL/GenBank/DDBJ databases">
        <authorList>
            <person name="Kim J."/>
        </authorList>
    </citation>
    <scope>NUCLEOTIDE SEQUENCE [LARGE SCALE GENOMIC DNA]</scope>
    <source>
        <strain evidence="8 9">N4</strain>
    </source>
</reference>
<evidence type="ECO:0000259" key="7">
    <source>
        <dbReference type="PROSITE" id="PS51061"/>
    </source>
</evidence>
<accession>A0A559IQA2</accession>
<dbReference type="SMART" id="SM00393">
    <property type="entry name" value="R3H"/>
    <property type="match status" value="1"/>
</dbReference>
<comment type="subunit">
    <text evidence="6">Forms a complex with KhpA.</text>
</comment>
<dbReference type="InterPro" id="IPR015946">
    <property type="entry name" value="KH_dom-like_a/b"/>
</dbReference>
<dbReference type="NCBIfam" id="NF041568">
    <property type="entry name" value="Jag_EloR"/>
    <property type="match status" value="1"/>
</dbReference>
<organism evidence="8 9">
    <name type="scientific">Paenibacillus agilis</name>
    <dbReference type="NCBI Taxonomy" id="3020863"/>
    <lineage>
        <taxon>Bacteria</taxon>
        <taxon>Bacillati</taxon>
        <taxon>Bacillota</taxon>
        <taxon>Bacilli</taxon>
        <taxon>Bacillales</taxon>
        <taxon>Paenibacillaceae</taxon>
        <taxon>Paenibacillus</taxon>
    </lineage>
</organism>
<dbReference type="InterPro" id="IPR038008">
    <property type="entry name" value="Jag_KH"/>
</dbReference>
<dbReference type="PANTHER" id="PTHR35800">
    <property type="entry name" value="PROTEIN JAG"/>
    <property type="match status" value="1"/>
</dbReference>
<proteinExistence type="inferred from homology"/>
<dbReference type="InterPro" id="IPR039247">
    <property type="entry name" value="KhpB"/>
</dbReference>
<dbReference type="InterPro" id="IPR036867">
    <property type="entry name" value="R3H_dom_sf"/>
</dbReference>
<protein>
    <recommendedName>
        <fullName evidence="6">RNA-binding protein KhpB</fullName>
    </recommendedName>
    <alternativeName>
        <fullName evidence="6">RNA-binding protein EloR</fullName>
    </alternativeName>
</protein>
<dbReference type="GO" id="GO:0003723">
    <property type="term" value="F:RNA binding"/>
    <property type="evidence" value="ECO:0007669"/>
    <property type="project" value="UniProtKB-UniRule"/>
</dbReference>
<keyword evidence="9" id="KW-1185">Reference proteome</keyword>
<feature type="domain" description="R3H" evidence="7">
    <location>
        <begin position="194"/>
        <end position="260"/>
    </location>
</feature>
<dbReference type="PROSITE" id="PS51061">
    <property type="entry name" value="R3H"/>
    <property type="match status" value="1"/>
</dbReference>
<dbReference type="OrthoDB" id="9794483at2"/>
<dbReference type="GO" id="GO:0005737">
    <property type="term" value="C:cytoplasm"/>
    <property type="evidence" value="ECO:0007669"/>
    <property type="project" value="UniProtKB-SubCell"/>
</dbReference>
<comment type="domain">
    <text evidence="6">Has an N-terminal Jag-N domain and 2 RNA-binding domains (KH and R3H).</text>
</comment>
<dbReference type="InterPro" id="IPR001374">
    <property type="entry name" value="R3H_dom"/>
</dbReference>
<dbReference type="Proteomes" id="UP000318102">
    <property type="component" value="Unassembled WGS sequence"/>
</dbReference>
<evidence type="ECO:0000256" key="5">
    <source>
        <dbReference type="ARBA" id="ARBA00023316"/>
    </source>
</evidence>
<evidence type="ECO:0000256" key="4">
    <source>
        <dbReference type="ARBA" id="ARBA00023186"/>
    </source>
</evidence>
<evidence type="ECO:0000313" key="9">
    <source>
        <dbReference type="Proteomes" id="UP000318102"/>
    </source>
</evidence>
<dbReference type="AlphaFoldDB" id="A0A559IQA2"/>